<proteinExistence type="inferred from homology"/>
<evidence type="ECO:0008006" key="6">
    <source>
        <dbReference type="Google" id="ProtNLM"/>
    </source>
</evidence>
<evidence type="ECO:0000256" key="3">
    <source>
        <dbReference type="ARBA" id="ARBA00024344"/>
    </source>
</evidence>
<keyword evidence="1" id="KW-0749">Sporulation</keyword>
<dbReference type="EMBL" id="CP046457">
    <property type="protein sequence ID" value="QGU00204.1"/>
    <property type="molecule type" value="Genomic_DNA"/>
</dbReference>
<dbReference type="OrthoDB" id="1930261at2"/>
<reference evidence="5" key="1">
    <citation type="journal article" date="2019" name="Microbiology">
        <title>Complete Genome Sequence of an Uncultured Bacterium of the Candidate Phylum Bipolaricaulota.</title>
        <authorList>
            <person name="Kadnikov V.V."/>
            <person name="Mardanov A.V."/>
            <person name="Beletsky A.V."/>
            <person name="Frank Y.A."/>
            <person name="Karnachuk O.V."/>
            <person name="Ravin N.V."/>
        </authorList>
    </citation>
    <scope>NUCLEOTIDE SEQUENCE [LARGE SCALE GENOMIC DNA]</scope>
</reference>
<protein>
    <recommendedName>
        <fullName evidence="6">Spore coat protein F</fullName>
    </recommendedName>
</protein>
<dbReference type="Gene3D" id="1.20.1260.10">
    <property type="match status" value="1"/>
</dbReference>
<sequence length="95" mass="10822">MVYKTSGMDVLNDQIIATDLLITSKQAVKSLSSALTEITSPEARRAVKQQLDDAIRFHEQVSNYTMQNGWYDPYDLNEQIKREMQSAQSVMHIEG</sequence>
<evidence type="ECO:0000313" key="4">
    <source>
        <dbReference type="EMBL" id="QGU00204.1"/>
    </source>
</evidence>
<organism evidence="4 5">
    <name type="scientific">Candidatus Syntrophocurvum alkaliphilum</name>
    <dbReference type="NCBI Taxonomy" id="2293317"/>
    <lineage>
        <taxon>Bacteria</taxon>
        <taxon>Bacillati</taxon>
        <taxon>Bacillota</taxon>
        <taxon>Clostridia</taxon>
        <taxon>Eubacteriales</taxon>
        <taxon>Syntrophomonadaceae</taxon>
        <taxon>Candidatus Syntrophocurvum</taxon>
    </lineage>
</organism>
<dbReference type="PANTHER" id="PTHR39183">
    <property type="entry name" value="SPORE COAT PROTEIN F-LIKE PROTEIN YHCQ"/>
    <property type="match status" value="1"/>
</dbReference>
<gene>
    <name evidence="4" type="ORF">SYNTR_1610</name>
</gene>
<name>A0A6I6DJD2_9FIRM</name>
<dbReference type="InterPro" id="IPR012347">
    <property type="entry name" value="Ferritin-like"/>
</dbReference>
<dbReference type="Proteomes" id="UP000426444">
    <property type="component" value="Chromosome"/>
</dbReference>
<comment type="subcellular location">
    <subcellularLocation>
        <location evidence="2">Spore coat</location>
    </subcellularLocation>
</comment>
<dbReference type="KEGG" id="salq:SYNTR_1610"/>
<dbReference type="RefSeq" id="WP_156204015.1">
    <property type="nucleotide sequence ID" value="NZ_CP046457.1"/>
</dbReference>
<comment type="similarity">
    <text evidence="3">Belongs to the CotF family.</text>
</comment>
<dbReference type="InterPro" id="IPR012851">
    <property type="entry name" value="Spore_coat_CotF-like"/>
</dbReference>
<dbReference type="AlphaFoldDB" id="A0A6I6DJD2"/>
<evidence type="ECO:0000313" key="5">
    <source>
        <dbReference type="Proteomes" id="UP000426444"/>
    </source>
</evidence>
<dbReference type="Pfam" id="PF07875">
    <property type="entry name" value="Coat_F"/>
    <property type="match status" value="1"/>
</dbReference>
<evidence type="ECO:0000256" key="2">
    <source>
        <dbReference type="ARBA" id="ARBA00024325"/>
    </source>
</evidence>
<dbReference type="GO" id="GO:0030435">
    <property type="term" value="P:sporulation resulting in formation of a cellular spore"/>
    <property type="evidence" value="ECO:0007669"/>
    <property type="project" value="UniProtKB-KW"/>
</dbReference>
<keyword evidence="5" id="KW-1185">Reference proteome</keyword>
<dbReference type="PANTHER" id="PTHR39183:SF1">
    <property type="entry name" value="SPORE COAT PROTEIN F-LIKE PROTEIN YHCQ"/>
    <property type="match status" value="1"/>
</dbReference>
<accession>A0A6I6DJD2</accession>
<evidence type="ECO:0000256" key="1">
    <source>
        <dbReference type="ARBA" id="ARBA00022969"/>
    </source>
</evidence>